<keyword evidence="1" id="KW-0472">Membrane</keyword>
<name>A0A251VL38_HELAN</name>
<keyword evidence="1" id="KW-1133">Transmembrane helix</keyword>
<evidence type="ECO:0000313" key="2">
    <source>
        <dbReference type="EMBL" id="OTG36164.1"/>
    </source>
</evidence>
<feature type="transmembrane region" description="Helical" evidence="1">
    <location>
        <begin position="21"/>
        <end position="38"/>
    </location>
</feature>
<dbReference type="Proteomes" id="UP000215914">
    <property type="component" value="Chromosome 1"/>
</dbReference>
<gene>
    <name evidence="2" type="ORF">HannXRQ_Chr01g0004611</name>
</gene>
<proteinExistence type="predicted"/>
<accession>A0A251VL38</accession>
<organism evidence="2 3">
    <name type="scientific">Helianthus annuus</name>
    <name type="common">Common sunflower</name>
    <dbReference type="NCBI Taxonomy" id="4232"/>
    <lineage>
        <taxon>Eukaryota</taxon>
        <taxon>Viridiplantae</taxon>
        <taxon>Streptophyta</taxon>
        <taxon>Embryophyta</taxon>
        <taxon>Tracheophyta</taxon>
        <taxon>Spermatophyta</taxon>
        <taxon>Magnoliopsida</taxon>
        <taxon>eudicotyledons</taxon>
        <taxon>Gunneridae</taxon>
        <taxon>Pentapetalae</taxon>
        <taxon>asterids</taxon>
        <taxon>campanulids</taxon>
        <taxon>Asterales</taxon>
        <taxon>Asteraceae</taxon>
        <taxon>Asteroideae</taxon>
        <taxon>Heliantheae alliance</taxon>
        <taxon>Heliantheae</taxon>
        <taxon>Helianthus</taxon>
    </lineage>
</organism>
<keyword evidence="1" id="KW-0812">Transmembrane</keyword>
<dbReference type="InParanoid" id="A0A251VL38"/>
<reference evidence="3" key="1">
    <citation type="journal article" date="2017" name="Nature">
        <title>The sunflower genome provides insights into oil metabolism, flowering and Asterid evolution.</title>
        <authorList>
            <person name="Badouin H."/>
            <person name="Gouzy J."/>
            <person name="Grassa C.J."/>
            <person name="Murat F."/>
            <person name="Staton S.E."/>
            <person name="Cottret L."/>
            <person name="Lelandais-Briere C."/>
            <person name="Owens G.L."/>
            <person name="Carrere S."/>
            <person name="Mayjonade B."/>
            <person name="Legrand L."/>
            <person name="Gill N."/>
            <person name="Kane N.C."/>
            <person name="Bowers J.E."/>
            <person name="Hubner S."/>
            <person name="Bellec A."/>
            <person name="Berard A."/>
            <person name="Berges H."/>
            <person name="Blanchet N."/>
            <person name="Boniface M.C."/>
            <person name="Brunel D."/>
            <person name="Catrice O."/>
            <person name="Chaidir N."/>
            <person name="Claudel C."/>
            <person name="Donnadieu C."/>
            <person name="Faraut T."/>
            <person name="Fievet G."/>
            <person name="Helmstetter N."/>
            <person name="King M."/>
            <person name="Knapp S.J."/>
            <person name="Lai Z."/>
            <person name="Le Paslier M.C."/>
            <person name="Lippi Y."/>
            <person name="Lorenzon L."/>
            <person name="Mandel J.R."/>
            <person name="Marage G."/>
            <person name="Marchand G."/>
            <person name="Marquand E."/>
            <person name="Bret-Mestries E."/>
            <person name="Morien E."/>
            <person name="Nambeesan S."/>
            <person name="Nguyen T."/>
            <person name="Pegot-Espagnet P."/>
            <person name="Pouilly N."/>
            <person name="Raftis F."/>
            <person name="Sallet E."/>
            <person name="Schiex T."/>
            <person name="Thomas J."/>
            <person name="Vandecasteele C."/>
            <person name="Vares D."/>
            <person name="Vear F."/>
            <person name="Vautrin S."/>
            <person name="Crespi M."/>
            <person name="Mangin B."/>
            <person name="Burke J.M."/>
            <person name="Salse J."/>
            <person name="Munos S."/>
            <person name="Vincourt P."/>
            <person name="Rieseberg L.H."/>
            <person name="Langlade N.B."/>
        </authorList>
    </citation>
    <scope>NUCLEOTIDE SEQUENCE [LARGE SCALE GENOMIC DNA]</scope>
    <source>
        <strain evidence="3">cv. SF193</strain>
    </source>
</reference>
<keyword evidence="3" id="KW-1185">Reference proteome</keyword>
<evidence type="ECO:0000256" key="1">
    <source>
        <dbReference type="SAM" id="Phobius"/>
    </source>
</evidence>
<evidence type="ECO:0000313" key="3">
    <source>
        <dbReference type="Proteomes" id="UP000215914"/>
    </source>
</evidence>
<sequence>MASFPVASRSDTISVDPTPDLLIFLLVVGSSTMVLVGGRSGKIYGLFVVDLFFGFKQCDFMASADAELERLLKETGKQLSLPHDYVDELLQVLDLVDILDEGIISPDLGTLDYKGPYKVVGKALLRIHAEGQRKSVITPMSKLCCGA</sequence>
<dbReference type="EMBL" id="CM007890">
    <property type="protein sequence ID" value="OTG36164.1"/>
    <property type="molecule type" value="Genomic_DNA"/>
</dbReference>
<dbReference type="AlphaFoldDB" id="A0A251VL38"/>
<protein>
    <submittedName>
        <fullName evidence="2">Uncharacterized protein</fullName>
    </submittedName>
</protein>